<feature type="transmembrane region" description="Helical" evidence="2">
    <location>
        <begin position="46"/>
        <end position="66"/>
    </location>
</feature>
<name>A0ABV4ULQ4_9MICC</name>
<dbReference type="InterPro" id="IPR004679">
    <property type="entry name" value="2-OHcarboxylate_transport"/>
</dbReference>
<feature type="transmembrane region" description="Helical" evidence="2">
    <location>
        <begin position="388"/>
        <end position="410"/>
    </location>
</feature>
<keyword evidence="2" id="KW-0812">Transmembrane</keyword>
<evidence type="ECO:0000256" key="2">
    <source>
        <dbReference type="SAM" id="Phobius"/>
    </source>
</evidence>
<evidence type="ECO:0000313" key="4">
    <source>
        <dbReference type="Proteomes" id="UP001575652"/>
    </source>
</evidence>
<feature type="transmembrane region" description="Helical" evidence="2">
    <location>
        <begin position="136"/>
        <end position="157"/>
    </location>
</feature>
<feature type="transmembrane region" description="Helical" evidence="2">
    <location>
        <begin position="198"/>
        <end position="217"/>
    </location>
</feature>
<feature type="region of interest" description="Disordered" evidence="1">
    <location>
        <begin position="1"/>
        <end position="37"/>
    </location>
</feature>
<feature type="transmembrane region" description="Helical" evidence="2">
    <location>
        <begin position="299"/>
        <end position="320"/>
    </location>
</feature>
<feature type="transmembrane region" description="Helical" evidence="2">
    <location>
        <begin position="356"/>
        <end position="376"/>
    </location>
</feature>
<dbReference type="PANTHER" id="PTHR40033:SF1">
    <property type="entry name" value="CITRATE-SODIUM SYMPORTER"/>
    <property type="match status" value="1"/>
</dbReference>
<evidence type="ECO:0000313" key="3">
    <source>
        <dbReference type="EMBL" id="MFB0834573.1"/>
    </source>
</evidence>
<reference evidence="3 4" key="1">
    <citation type="submission" date="2024-09" db="EMBL/GenBank/DDBJ databases">
        <authorList>
            <person name="Salinas-Garcia M.A."/>
            <person name="Prieme A."/>
        </authorList>
    </citation>
    <scope>NUCLEOTIDE SEQUENCE [LARGE SCALE GENOMIC DNA]</scope>
    <source>
        <strain evidence="3 4">DSM 21081</strain>
    </source>
</reference>
<dbReference type="PANTHER" id="PTHR40033">
    <property type="entry name" value="NA(+)-MALATE SYMPORTER"/>
    <property type="match status" value="1"/>
</dbReference>
<comment type="caution">
    <text evidence="3">The sequence shown here is derived from an EMBL/GenBank/DDBJ whole genome shotgun (WGS) entry which is preliminary data.</text>
</comment>
<feature type="transmembrane region" description="Helical" evidence="2">
    <location>
        <begin position="326"/>
        <end position="344"/>
    </location>
</feature>
<proteinExistence type="predicted"/>
<dbReference type="RefSeq" id="WP_373971747.1">
    <property type="nucleotide sequence ID" value="NZ_JBHDLJ010000005.1"/>
</dbReference>
<sequence length="476" mass="49017">MSTTPRTAGPDTGPADSTQPDDGARLPNSATPVAPSRAVHHPYPRGFRIASLPGGIYCVLFALLLVSALTGNLPDSMIVGFAVTIVLGGLLIWIGNLVPVVRDFGLPTILCTFVPATLLVFGLIPQNAVDVVQNFVGGYGFLDFFVVAIIAGSILGMPRALLLKAGPRFAVPLVGCLFATFALVGLLGLVTGFGFLEAVLFIAAPIMAGGLGVGALPMSEMYASATGGDSGAFMGDLMSAVVMANVVCILIAGLYNGIGKRGLQPFVGFNGNGQLMRIEGKASELAVPAKKDMSSYISLGKGLVIAGSLFVAGNLIAAYLPALHPYAWTIILAAAVKIFGLFPRELEEASSEWGDMLSAILIPALLVGVSITYIEINEVLSSLSNPLFILLTVATVIIASLTSGVLGWLVKFNFVEASITPGLVMADTGGSGDVSVLSAANRMHLMPFAALTNRIGGALVLFVTSLLVPLLAGAAG</sequence>
<dbReference type="Pfam" id="PF03390">
    <property type="entry name" value="2HCT"/>
    <property type="match status" value="1"/>
</dbReference>
<feature type="transmembrane region" description="Helical" evidence="2">
    <location>
        <begin position="237"/>
        <end position="255"/>
    </location>
</feature>
<feature type="transmembrane region" description="Helical" evidence="2">
    <location>
        <begin position="169"/>
        <end position="191"/>
    </location>
</feature>
<keyword evidence="2" id="KW-0472">Membrane</keyword>
<accession>A0ABV4ULQ4</accession>
<gene>
    <name evidence="3" type="ORF">ACETWP_08225</name>
</gene>
<dbReference type="PIRSF" id="PIRSF005348">
    <property type="entry name" value="YxkH"/>
    <property type="match status" value="1"/>
</dbReference>
<evidence type="ECO:0000256" key="1">
    <source>
        <dbReference type="SAM" id="MobiDB-lite"/>
    </source>
</evidence>
<keyword evidence="2" id="KW-1133">Transmembrane helix</keyword>
<feature type="transmembrane region" description="Helical" evidence="2">
    <location>
        <begin position="104"/>
        <end position="124"/>
    </location>
</feature>
<feature type="transmembrane region" description="Helical" evidence="2">
    <location>
        <begin position="451"/>
        <end position="472"/>
    </location>
</feature>
<protein>
    <submittedName>
        <fullName evidence="3">2-hydroxycarboxylate transporter family protein</fullName>
    </submittedName>
</protein>
<dbReference type="EMBL" id="JBHDLJ010000005">
    <property type="protein sequence ID" value="MFB0834573.1"/>
    <property type="molecule type" value="Genomic_DNA"/>
</dbReference>
<dbReference type="Proteomes" id="UP001575652">
    <property type="component" value="Unassembled WGS sequence"/>
</dbReference>
<feature type="transmembrane region" description="Helical" evidence="2">
    <location>
        <begin position="78"/>
        <end position="98"/>
    </location>
</feature>
<organism evidence="3 4">
    <name type="scientific">Arthrobacter halodurans</name>
    <dbReference type="NCBI Taxonomy" id="516699"/>
    <lineage>
        <taxon>Bacteria</taxon>
        <taxon>Bacillati</taxon>
        <taxon>Actinomycetota</taxon>
        <taxon>Actinomycetes</taxon>
        <taxon>Micrococcales</taxon>
        <taxon>Micrococcaceae</taxon>
        <taxon>Arthrobacter</taxon>
    </lineage>
</organism>
<keyword evidence="4" id="KW-1185">Reference proteome</keyword>